<evidence type="ECO:0000313" key="2">
    <source>
        <dbReference type="EMBL" id="RIW37295.1"/>
    </source>
</evidence>
<dbReference type="EMBL" id="QXIR01000004">
    <property type="protein sequence ID" value="RIW37295.1"/>
    <property type="molecule type" value="Genomic_DNA"/>
</dbReference>
<protein>
    <recommendedName>
        <fullName evidence="4">NERD domain-containing protein</fullName>
    </recommendedName>
</protein>
<dbReference type="Proteomes" id="UP000265801">
    <property type="component" value="Unassembled WGS sequence"/>
</dbReference>
<evidence type="ECO:0000256" key="1">
    <source>
        <dbReference type="SAM" id="MobiDB-lite"/>
    </source>
</evidence>
<keyword evidence="3" id="KW-1185">Reference proteome</keyword>
<dbReference type="AlphaFoldDB" id="A0A3A1R3J7"/>
<gene>
    <name evidence="2" type="ORF">D3H55_04450</name>
</gene>
<accession>A0A3A1R3J7</accession>
<reference evidence="2 3" key="1">
    <citation type="submission" date="2018-09" db="EMBL/GenBank/DDBJ databases">
        <title>Bacillus saliacetes sp. nov., isolated from Thai shrimp paste (Ka-pi).</title>
        <authorList>
            <person name="Daroonpunt R."/>
            <person name="Tanasupawat S."/>
            <person name="Yiamsombut S."/>
        </authorList>
    </citation>
    <scope>NUCLEOTIDE SEQUENCE [LARGE SCALE GENOMIC DNA]</scope>
    <source>
        <strain evidence="2 3">SKP7-4</strain>
    </source>
</reference>
<name>A0A3A1R3J7_9BACI</name>
<sequence>MFDNLVIPSLDGQMVFLNDLLREHQGSEFPIDSLGIPGRKIYLFEVKYFECDFFIEEERWRSPSGKEIKNPSSRWPGQKRYSGRPLNKSDSSIHSKLTSFLSIPNSTLITLHVLPIRSFIQHKLTAS</sequence>
<organism evidence="2 3">
    <name type="scientific">Bacillus salacetis</name>
    <dbReference type="NCBI Taxonomy" id="2315464"/>
    <lineage>
        <taxon>Bacteria</taxon>
        <taxon>Bacillati</taxon>
        <taxon>Bacillota</taxon>
        <taxon>Bacilli</taxon>
        <taxon>Bacillales</taxon>
        <taxon>Bacillaceae</taxon>
        <taxon>Bacillus</taxon>
    </lineage>
</organism>
<comment type="caution">
    <text evidence="2">The sequence shown here is derived from an EMBL/GenBank/DDBJ whole genome shotgun (WGS) entry which is preliminary data.</text>
</comment>
<evidence type="ECO:0008006" key="4">
    <source>
        <dbReference type="Google" id="ProtNLM"/>
    </source>
</evidence>
<feature type="region of interest" description="Disordered" evidence="1">
    <location>
        <begin position="62"/>
        <end position="90"/>
    </location>
</feature>
<proteinExistence type="predicted"/>
<evidence type="ECO:0000313" key="3">
    <source>
        <dbReference type="Proteomes" id="UP000265801"/>
    </source>
</evidence>